<evidence type="ECO:0000256" key="1">
    <source>
        <dbReference type="SAM" id="MobiDB-lite"/>
    </source>
</evidence>
<comment type="caution">
    <text evidence="2">The sequence shown here is derived from an EMBL/GenBank/DDBJ whole genome shotgun (WGS) entry which is preliminary data.</text>
</comment>
<organism evidence="2 3">
    <name type="scientific">Catellatospora bangladeshensis</name>
    <dbReference type="NCBI Taxonomy" id="310355"/>
    <lineage>
        <taxon>Bacteria</taxon>
        <taxon>Bacillati</taxon>
        <taxon>Actinomycetota</taxon>
        <taxon>Actinomycetes</taxon>
        <taxon>Micromonosporales</taxon>
        <taxon>Micromonosporaceae</taxon>
        <taxon>Catellatospora</taxon>
    </lineage>
</organism>
<reference evidence="2 3" key="1">
    <citation type="submission" date="2021-01" db="EMBL/GenBank/DDBJ databases">
        <title>Whole genome shotgun sequence of Catellatospora bangladeshensis NBRC 107357.</title>
        <authorList>
            <person name="Komaki H."/>
            <person name="Tamura T."/>
        </authorList>
    </citation>
    <scope>NUCLEOTIDE SEQUENCE [LARGE SCALE GENOMIC DNA]</scope>
    <source>
        <strain evidence="2 3">NBRC 107357</strain>
    </source>
</reference>
<evidence type="ECO:0000313" key="2">
    <source>
        <dbReference type="EMBL" id="GIF85668.1"/>
    </source>
</evidence>
<name>A0A8J3JV74_9ACTN</name>
<feature type="compositionally biased region" description="Basic residues" evidence="1">
    <location>
        <begin position="10"/>
        <end position="23"/>
    </location>
</feature>
<feature type="region of interest" description="Disordered" evidence="1">
    <location>
        <begin position="10"/>
        <end position="83"/>
    </location>
</feature>
<dbReference type="EMBL" id="BONF01000051">
    <property type="protein sequence ID" value="GIF85668.1"/>
    <property type="molecule type" value="Genomic_DNA"/>
</dbReference>
<gene>
    <name evidence="2" type="ORF">Cba03nite_70170</name>
</gene>
<protein>
    <submittedName>
        <fullName evidence="2">Uncharacterized protein</fullName>
    </submittedName>
</protein>
<evidence type="ECO:0000313" key="3">
    <source>
        <dbReference type="Proteomes" id="UP000601223"/>
    </source>
</evidence>
<dbReference type="AlphaFoldDB" id="A0A8J3JV74"/>
<proteinExistence type="predicted"/>
<dbReference type="Proteomes" id="UP000601223">
    <property type="component" value="Unassembled WGS sequence"/>
</dbReference>
<sequence length="83" mass="8820">MAAAYLRYARRKVTSVSRSHIRLRQQGDMSSHGEQSPGLLTGNPRSSRWGAPGDDRAQPVVVLGKRGPLSDAQGSPDPGGVLP</sequence>
<accession>A0A8J3JV74</accession>
<keyword evidence="3" id="KW-1185">Reference proteome</keyword>